<organism evidence="9 10">
    <name type="scientific">Malassezia sympodialis (strain ATCC 42132)</name>
    <name type="common">Atopic eczema-associated yeast</name>
    <dbReference type="NCBI Taxonomy" id="1230383"/>
    <lineage>
        <taxon>Eukaryota</taxon>
        <taxon>Fungi</taxon>
        <taxon>Dikarya</taxon>
        <taxon>Basidiomycota</taxon>
        <taxon>Ustilaginomycotina</taxon>
        <taxon>Malasseziomycetes</taxon>
        <taxon>Malasseziales</taxon>
        <taxon>Malasseziaceae</taxon>
        <taxon>Malassezia</taxon>
    </lineage>
</organism>
<dbReference type="InterPro" id="IPR041661">
    <property type="entry name" value="ZN622/Rei1/Reh1_Znf-C2H2"/>
</dbReference>
<dbReference type="STRING" id="1230383.M5E917"/>
<dbReference type="GO" id="GO:0030687">
    <property type="term" value="C:preribosome, large subunit precursor"/>
    <property type="evidence" value="ECO:0007669"/>
    <property type="project" value="TreeGrafter"/>
</dbReference>
<evidence type="ECO:0000256" key="3">
    <source>
        <dbReference type="ARBA" id="ARBA00022517"/>
    </source>
</evidence>
<sequence>MSQVGGEDVYTCITCSVAFYTALEQRDHFRSDLHRYNMKRRVANLTPVSAAVFNAKILERRAAMESSEKATQEDTGRCHVCRKSFASQNAYRDHMQSRKHRDMVQKQAKVSPSAPTSDALGDVGAVRDALPKEEDEEEEDDDEDDEEARMERAIQRKLAKARRIDPATECMFCSESQTSLEASVQHMQHAHGFFVPERKYLTDLDGLLRYLADKVSVGNVCLWCNGRGRGFHDLGAVQKHMLDKSHCKVAYDSQEDQLELSDFYDFRSSYADYRKKDDWEDVSDDTSDDNEESVWEEVSDEESDDIPEDNGIRYGDSELELVLPSGARLGHRSLQRYYRQTLWQTPASQQAPASAANGRALAHRIAGHPQRPVVTARGGQEMAVRNRGEAKEAMRHVREVRDVQRRELFKTKVGFRHNHQKHYRDPLLQ</sequence>
<keyword evidence="2" id="KW-0963">Cytoplasm</keyword>
<dbReference type="SUPFAM" id="SSF57667">
    <property type="entry name" value="beta-beta-alpha zinc fingers"/>
    <property type="match status" value="3"/>
</dbReference>
<dbReference type="Pfam" id="PF12756">
    <property type="entry name" value="zf-C2H2_2"/>
    <property type="match status" value="1"/>
</dbReference>
<proteinExistence type="inferred from homology"/>
<dbReference type="Gene3D" id="3.30.160.60">
    <property type="entry name" value="Classic Zinc Finger"/>
    <property type="match status" value="1"/>
</dbReference>
<dbReference type="EMBL" id="LT671824">
    <property type="protein sequence ID" value="SHO78335.1"/>
    <property type="molecule type" value="Genomic_DNA"/>
</dbReference>
<dbReference type="HOGENOM" id="CLU_018787_1_0_1"/>
<dbReference type="OMA" id="WTQTQQQ"/>
<keyword evidence="5" id="KW-0677">Repeat</keyword>
<dbReference type="KEGG" id="msym:MSY001_1810"/>
<comment type="subcellular location">
    <subcellularLocation>
        <location evidence="1">Cytoplasm</location>
    </subcellularLocation>
</comment>
<evidence type="ECO:0000256" key="6">
    <source>
        <dbReference type="ARBA" id="ARBA00022833"/>
    </source>
</evidence>
<dbReference type="VEuPathDB" id="FungiDB:MSYG_2678"/>
<dbReference type="PROSITE" id="PS00028">
    <property type="entry name" value="ZINC_FINGER_C2H2_1"/>
    <property type="match status" value="2"/>
</dbReference>
<evidence type="ECO:0000256" key="5">
    <source>
        <dbReference type="ARBA" id="ARBA00022737"/>
    </source>
</evidence>
<evidence type="ECO:0000256" key="7">
    <source>
        <dbReference type="ARBA" id="ARBA00034126"/>
    </source>
</evidence>
<dbReference type="GO" id="GO:0005737">
    <property type="term" value="C:cytoplasm"/>
    <property type="evidence" value="ECO:0007669"/>
    <property type="project" value="UniProtKB-SubCell"/>
</dbReference>
<evidence type="ECO:0000313" key="9">
    <source>
        <dbReference type="EMBL" id="SHO78335.1"/>
    </source>
</evidence>
<dbReference type="SMART" id="SM00355">
    <property type="entry name" value="ZnF_C2H2"/>
    <property type="match status" value="4"/>
</dbReference>
<dbReference type="OrthoDB" id="19329at2759"/>
<dbReference type="SMART" id="SM00451">
    <property type="entry name" value="ZnF_U1"/>
    <property type="match status" value="2"/>
</dbReference>
<feature type="compositionally biased region" description="Acidic residues" evidence="8">
    <location>
        <begin position="279"/>
        <end position="308"/>
    </location>
</feature>
<dbReference type="GO" id="GO:0008270">
    <property type="term" value="F:zinc ion binding"/>
    <property type="evidence" value="ECO:0007669"/>
    <property type="project" value="InterPro"/>
</dbReference>
<dbReference type="InterPro" id="IPR040025">
    <property type="entry name" value="Znf622/Rei1/Reh1"/>
</dbReference>
<dbReference type="RefSeq" id="XP_018740371.1">
    <property type="nucleotide sequence ID" value="XM_018883630.1"/>
</dbReference>
<dbReference type="GO" id="GO:0042273">
    <property type="term" value="P:ribosomal large subunit biogenesis"/>
    <property type="evidence" value="ECO:0007669"/>
    <property type="project" value="TreeGrafter"/>
</dbReference>
<dbReference type="GO" id="GO:0003676">
    <property type="term" value="F:nucleic acid binding"/>
    <property type="evidence" value="ECO:0007669"/>
    <property type="project" value="InterPro"/>
</dbReference>
<dbReference type="InterPro" id="IPR013087">
    <property type="entry name" value="Znf_C2H2_type"/>
</dbReference>
<feature type="compositionally biased region" description="Acidic residues" evidence="8">
    <location>
        <begin position="133"/>
        <end position="148"/>
    </location>
</feature>
<protein>
    <submittedName>
        <fullName evidence="9">Similar to S.cerevisiae protein REI1 (Cytoplasmic pre-60S factor)</fullName>
    </submittedName>
</protein>
<dbReference type="PANTHER" id="PTHR13182">
    <property type="entry name" value="ZINC FINGER PROTEIN 622"/>
    <property type="match status" value="1"/>
</dbReference>
<accession>M5E917</accession>
<dbReference type="Proteomes" id="UP000186303">
    <property type="component" value="Chromosome 4"/>
</dbReference>
<feature type="region of interest" description="Disordered" evidence="8">
    <location>
        <begin position="279"/>
        <end position="309"/>
    </location>
</feature>
<dbReference type="Pfam" id="PF12874">
    <property type="entry name" value="zf-met"/>
    <property type="match status" value="1"/>
</dbReference>
<keyword evidence="4" id="KW-0479">Metal-binding</keyword>
<reference evidence="10" key="1">
    <citation type="journal article" date="2017" name="Nucleic Acids Res.">
        <title>Proteogenomics produces comprehensive and highly accurate protein-coding gene annotation in a complete genome assembly of Malassezia sympodialis.</title>
        <authorList>
            <person name="Zhu Y."/>
            <person name="Engstroem P.G."/>
            <person name="Tellgren-Roth C."/>
            <person name="Baudo C.D."/>
            <person name="Kennell J.C."/>
            <person name="Sun S."/>
            <person name="Billmyre R.B."/>
            <person name="Schroeder M.S."/>
            <person name="Andersson A."/>
            <person name="Holm T."/>
            <person name="Sigurgeirsson B."/>
            <person name="Wu G."/>
            <person name="Sankaranarayanan S.R."/>
            <person name="Siddharthan R."/>
            <person name="Sanyal K."/>
            <person name="Lundeberg J."/>
            <person name="Nystedt B."/>
            <person name="Boekhout T."/>
            <person name="Dawson T.L. Jr."/>
            <person name="Heitman J."/>
            <person name="Scheynius A."/>
            <person name="Lehtioe J."/>
        </authorList>
    </citation>
    <scope>NUCLEOTIDE SEQUENCE [LARGE SCALE GENOMIC DNA]</scope>
    <source>
        <strain evidence="10">ATCC 42132</strain>
    </source>
</reference>
<keyword evidence="10" id="KW-1185">Reference proteome</keyword>
<feature type="region of interest" description="Disordered" evidence="8">
    <location>
        <begin position="95"/>
        <end position="149"/>
    </location>
</feature>
<evidence type="ECO:0000256" key="2">
    <source>
        <dbReference type="ARBA" id="ARBA00022490"/>
    </source>
</evidence>
<dbReference type="InterPro" id="IPR003604">
    <property type="entry name" value="Matrin/U1-like-C_Znf_C2H2"/>
</dbReference>
<dbReference type="InterPro" id="IPR036236">
    <property type="entry name" value="Znf_C2H2_sf"/>
</dbReference>
<evidence type="ECO:0000256" key="1">
    <source>
        <dbReference type="ARBA" id="ARBA00004496"/>
    </source>
</evidence>
<name>M5E917_MALS4</name>
<evidence type="ECO:0000313" key="10">
    <source>
        <dbReference type="Proteomes" id="UP000186303"/>
    </source>
</evidence>
<evidence type="ECO:0000256" key="8">
    <source>
        <dbReference type="SAM" id="MobiDB-lite"/>
    </source>
</evidence>
<comment type="similarity">
    <text evidence="7">Belongs to the REI1 family.</text>
</comment>
<gene>
    <name evidence="9" type="ORF">MSYG_2678</name>
</gene>
<keyword evidence="3" id="KW-0690">Ribosome biogenesis</keyword>
<dbReference type="PANTHER" id="PTHR13182:SF8">
    <property type="entry name" value="CYTOPLASMIC 60S SUBUNIT BIOGENESIS FACTOR ZNF622"/>
    <property type="match status" value="1"/>
</dbReference>
<evidence type="ECO:0000256" key="4">
    <source>
        <dbReference type="ARBA" id="ARBA00022723"/>
    </source>
</evidence>
<keyword evidence="6" id="KW-0862">Zinc</keyword>
<dbReference type="AlphaFoldDB" id="M5E917"/>